<evidence type="ECO:0000313" key="3">
    <source>
        <dbReference type="Proteomes" id="UP000043764"/>
    </source>
</evidence>
<feature type="transmembrane region" description="Helical" evidence="1">
    <location>
        <begin position="45"/>
        <end position="66"/>
    </location>
</feature>
<evidence type="ECO:0000256" key="1">
    <source>
        <dbReference type="SAM" id="Phobius"/>
    </source>
</evidence>
<name>A0A0H5DCX7_9RHOB</name>
<keyword evidence="1" id="KW-0472">Membrane</keyword>
<evidence type="ECO:0000313" key="2">
    <source>
        <dbReference type="EMBL" id="CRL09360.1"/>
    </source>
</evidence>
<keyword evidence="1" id="KW-0812">Transmembrane</keyword>
<sequence>MLRLRWRASADLQLPPSRRSPCFETLAQAYLGGRFLFWARWMTNTIAVVLGGFLIAAIAIDIALFGDVHMIFLGKRMLELIDWIAFWR</sequence>
<dbReference type="EMBL" id="CVRL01000002">
    <property type="protein sequence ID" value="CRL09360.1"/>
    <property type="molecule type" value="Genomic_DNA"/>
</dbReference>
<gene>
    <name evidence="2" type="ORF">NIT7321_00189</name>
</gene>
<accession>A0A0H5DCX7</accession>
<reference evidence="3" key="1">
    <citation type="submission" date="2015-05" db="EMBL/GenBank/DDBJ databases">
        <authorList>
            <person name="Rodrigo-Torres Lidia"/>
            <person name="Arahal R.David."/>
        </authorList>
    </citation>
    <scope>NUCLEOTIDE SEQUENCE [LARGE SCALE GENOMIC DNA]</scope>
    <source>
        <strain evidence="3">CECT 7321</strain>
    </source>
</reference>
<dbReference type="Proteomes" id="UP000043764">
    <property type="component" value="Unassembled WGS sequence"/>
</dbReference>
<proteinExistence type="predicted"/>
<keyword evidence="3" id="KW-1185">Reference proteome</keyword>
<protein>
    <submittedName>
        <fullName evidence="2">Uncharacterized protein</fullName>
    </submittedName>
</protein>
<keyword evidence="1" id="KW-1133">Transmembrane helix</keyword>
<organism evidence="2 3">
    <name type="scientific">Phaeobacter italicus</name>
    <dbReference type="NCBI Taxonomy" id="481446"/>
    <lineage>
        <taxon>Bacteria</taxon>
        <taxon>Pseudomonadati</taxon>
        <taxon>Pseudomonadota</taxon>
        <taxon>Alphaproteobacteria</taxon>
        <taxon>Rhodobacterales</taxon>
        <taxon>Roseobacteraceae</taxon>
        <taxon>Phaeobacter</taxon>
    </lineage>
</organism>
<dbReference type="AlphaFoldDB" id="A0A0H5DCX7"/>